<dbReference type="Gene3D" id="3.30.470.30">
    <property type="entry name" value="DNA ligase/mRNA capping enzyme"/>
    <property type="match status" value="1"/>
</dbReference>
<dbReference type="CDD" id="cd07896">
    <property type="entry name" value="Adenylation_kDNA_ligase_like"/>
    <property type="match status" value="1"/>
</dbReference>
<evidence type="ECO:0000256" key="2">
    <source>
        <dbReference type="ARBA" id="ARBA00022598"/>
    </source>
</evidence>
<dbReference type="GO" id="GO:0016874">
    <property type="term" value="F:ligase activity"/>
    <property type="evidence" value="ECO:0007669"/>
    <property type="project" value="UniProtKB-KW"/>
</dbReference>
<dbReference type="Gene3D" id="2.40.50.140">
    <property type="entry name" value="Nucleic acid-binding proteins"/>
    <property type="match status" value="1"/>
</dbReference>
<dbReference type="InterPro" id="IPR029319">
    <property type="entry name" value="DNA_ligase_OB"/>
</dbReference>
<evidence type="ECO:0000256" key="1">
    <source>
        <dbReference type="ARBA" id="ARBA00007572"/>
    </source>
</evidence>
<sequence>MTDKELIGKLDAMVKALQSTKKKTDKTRILLDARKNFGAEADELMAFFRFLLDPAIVTGLSDAKINKQVSAKPEIDIQYLSCGYLYIMGAGHNTGSDASIATIQNYLHKNPEHEEFLKRLFTKNLPIGVEAATINKVYGEEIIPVWEVQQGYPIDKVKLKDGIWFSLSQKMNGNRGTMYKGELISRQAQKFKGLDHIKNDLLSLYDGDASRRDAWVFDGELIYKNPERMLDGEAFRYGTGLLNSDNKDKTGIKFVIFDVIPVVEFDRGKCTIPYKIRRIGLNCLRAEITRKHLENIEIVPMVYEGTDQSVISKWLDYAVENDWEGLMLNTDVPYRRTRHNGCLKVKRFYTVDLRIAAIEEGQNRLAGTMGALVVNYKGNELRVGSGFDDSTRAAVWANPDDYIGKIVECKYKEVTMDKKTGLESLQFPTFVRFRNDKNEVSYG</sequence>
<dbReference type="EMBL" id="BK016245">
    <property type="protein sequence ID" value="DAG04712.1"/>
    <property type="molecule type" value="Genomic_DNA"/>
</dbReference>
<dbReference type="Pfam" id="PF14743">
    <property type="entry name" value="DNA_ligase_OB_2"/>
    <property type="match status" value="1"/>
</dbReference>
<evidence type="ECO:0000256" key="5">
    <source>
        <dbReference type="ARBA" id="ARBA00023204"/>
    </source>
</evidence>
<accession>A0A8S5VDG1</accession>
<keyword evidence="2 7" id="KW-0436">Ligase</keyword>
<evidence type="ECO:0000256" key="3">
    <source>
        <dbReference type="ARBA" id="ARBA00022705"/>
    </source>
</evidence>
<keyword evidence="3" id="KW-0235">DNA replication</keyword>
<dbReference type="PANTHER" id="PTHR47810:SF1">
    <property type="entry name" value="DNA LIGASE B"/>
    <property type="match status" value="1"/>
</dbReference>
<keyword evidence="4" id="KW-0227">DNA damage</keyword>
<feature type="domain" description="DNA ligase OB-like" evidence="6">
    <location>
        <begin position="360"/>
        <end position="434"/>
    </location>
</feature>
<name>A0A8S5VDG1_9CAUD</name>
<dbReference type="GO" id="GO:0006260">
    <property type="term" value="P:DNA replication"/>
    <property type="evidence" value="ECO:0007669"/>
    <property type="project" value="UniProtKB-KW"/>
</dbReference>
<dbReference type="SUPFAM" id="SSF56091">
    <property type="entry name" value="DNA ligase/mRNA capping enzyme, catalytic domain"/>
    <property type="match status" value="1"/>
</dbReference>
<comment type="similarity">
    <text evidence="1">Belongs to the ATP-dependent DNA ligase family.</text>
</comment>
<reference evidence="7" key="1">
    <citation type="journal article" date="2021" name="Proc. Natl. Acad. Sci. U.S.A.">
        <title>A Catalog of Tens of Thousands of Viruses from Human Metagenomes Reveals Hidden Associations with Chronic Diseases.</title>
        <authorList>
            <person name="Tisza M.J."/>
            <person name="Buck C.B."/>
        </authorList>
    </citation>
    <scope>NUCLEOTIDE SEQUENCE</scope>
    <source>
        <strain evidence="7">CtGa111</strain>
    </source>
</reference>
<evidence type="ECO:0000256" key="4">
    <source>
        <dbReference type="ARBA" id="ARBA00022763"/>
    </source>
</evidence>
<dbReference type="InterPro" id="IPR050326">
    <property type="entry name" value="NAD_dep_DNA_ligaseB"/>
</dbReference>
<proteinExistence type="inferred from homology"/>
<organism evidence="7">
    <name type="scientific">Siphoviridae sp. ctGa111</name>
    <dbReference type="NCBI Taxonomy" id="2825413"/>
    <lineage>
        <taxon>Viruses</taxon>
        <taxon>Duplodnaviria</taxon>
        <taxon>Heunggongvirae</taxon>
        <taxon>Uroviricota</taxon>
        <taxon>Caudoviricetes</taxon>
    </lineage>
</organism>
<keyword evidence="5" id="KW-0234">DNA repair</keyword>
<dbReference type="InterPro" id="IPR012340">
    <property type="entry name" value="NA-bd_OB-fold"/>
</dbReference>
<evidence type="ECO:0000313" key="7">
    <source>
        <dbReference type="EMBL" id="DAG04712.1"/>
    </source>
</evidence>
<dbReference type="SUPFAM" id="SSF50249">
    <property type="entry name" value="Nucleic acid-binding proteins"/>
    <property type="match status" value="1"/>
</dbReference>
<dbReference type="CDD" id="cd08041">
    <property type="entry name" value="OBF_kDNA_ligase_like"/>
    <property type="match status" value="1"/>
</dbReference>
<evidence type="ECO:0000259" key="6">
    <source>
        <dbReference type="Pfam" id="PF14743"/>
    </source>
</evidence>
<dbReference type="GO" id="GO:0006281">
    <property type="term" value="P:DNA repair"/>
    <property type="evidence" value="ECO:0007669"/>
    <property type="project" value="UniProtKB-KW"/>
</dbReference>
<protein>
    <submittedName>
        <fullName evidence="7">THERMOSTABLE DNA LIGASE</fullName>
    </submittedName>
</protein>
<dbReference type="PANTHER" id="PTHR47810">
    <property type="entry name" value="DNA LIGASE"/>
    <property type="match status" value="1"/>
</dbReference>